<dbReference type="CDD" id="cd00086">
    <property type="entry name" value="homeodomain"/>
    <property type="match status" value="1"/>
</dbReference>
<evidence type="ECO:0000313" key="12">
    <source>
        <dbReference type="EMBL" id="CAF4209774.1"/>
    </source>
</evidence>
<evidence type="ECO:0000256" key="5">
    <source>
        <dbReference type="ARBA" id="ARBA00023242"/>
    </source>
</evidence>
<keyword evidence="2" id="KW-0217">Developmental protein</keyword>
<feature type="compositionally biased region" description="Polar residues" evidence="8">
    <location>
        <begin position="37"/>
        <end position="46"/>
    </location>
</feature>
<evidence type="ECO:0000256" key="1">
    <source>
        <dbReference type="ARBA" id="ARBA00004123"/>
    </source>
</evidence>
<name>A0A814DHA5_9BILA</name>
<feature type="region of interest" description="Disordered" evidence="8">
    <location>
        <begin position="182"/>
        <end position="212"/>
    </location>
</feature>
<dbReference type="OrthoDB" id="6159439at2759"/>
<feature type="compositionally biased region" description="Low complexity" evidence="8">
    <location>
        <begin position="267"/>
        <end position="287"/>
    </location>
</feature>
<dbReference type="InterPro" id="IPR001356">
    <property type="entry name" value="HD"/>
</dbReference>
<sequence length="315" mass="36197">MPGFTIASILGNNHSSAITHNLKRKNSDDIDEHQSNKRQTIETPEVSSSTSSVLLLQNLSSDSSNNKLLINDEERDSSTDHHSSDERPRKVRRSRTTFSTYQLHQLERSFEKTQYPDVFTREELAMRLDLSEARVQVWFQNRRAKWRKREKALGRESPKFMGPHDLESFRHQMSTYLSNALTGSVMNGTNSNSNNNNNNNNNDRQQISVPPPHYLPFLMGRIDEKVLSRLPLTANNPSLDLLYHYHHQQQQQQQQQQQHHNHHSTQSPNINISSASPTSSSSNSSTSDIHEDTSSYLTTFNQHRRVKLELQDATA</sequence>
<dbReference type="Gene3D" id="1.10.10.60">
    <property type="entry name" value="Homeodomain-like"/>
    <property type="match status" value="1"/>
</dbReference>
<dbReference type="Proteomes" id="UP000663834">
    <property type="component" value="Unassembled WGS sequence"/>
</dbReference>
<feature type="domain" description="Homeobox" evidence="9">
    <location>
        <begin position="89"/>
        <end position="149"/>
    </location>
</feature>
<dbReference type="PROSITE" id="PS50071">
    <property type="entry name" value="HOMEOBOX_2"/>
    <property type="match status" value="1"/>
</dbReference>
<dbReference type="InterPro" id="IPR009057">
    <property type="entry name" value="Homeodomain-like_sf"/>
</dbReference>
<reference evidence="10" key="1">
    <citation type="submission" date="2021-02" db="EMBL/GenBank/DDBJ databases">
        <authorList>
            <person name="Nowell W R."/>
        </authorList>
    </citation>
    <scope>NUCLEOTIDE SEQUENCE</scope>
</reference>
<dbReference type="PANTHER" id="PTHR24329">
    <property type="entry name" value="HOMEOBOX PROTEIN ARISTALESS"/>
    <property type="match status" value="1"/>
</dbReference>
<dbReference type="EMBL" id="CAJNOW010003090">
    <property type="protein sequence ID" value="CAF1371200.1"/>
    <property type="molecule type" value="Genomic_DNA"/>
</dbReference>
<proteinExistence type="predicted"/>
<dbReference type="PANTHER" id="PTHR24329:SF570">
    <property type="entry name" value="HOMEOBRAIN"/>
    <property type="match status" value="1"/>
</dbReference>
<evidence type="ECO:0000313" key="10">
    <source>
        <dbReference type="EMBL" id="CAF0955708.1"/>
    </source>
</evidence>
<gene>
    <name evidence="12" type="ORF">BYL167_LOCUS23960</name>
    <name evidence="10" type="ORF">CJN711_LOCUS167</name>
    <name evidence="11" type="ORF">KQP761_LOCUS8231</name>
</gene>
<dbReference type="GO" id="GO:0000981">
    <property type="term" value="F:DNA-binding transcription factor activity, RNA polymerase II-specific"/>
    <property type="evidence" value="ECO:0007669"/>
    <property type="project" value="InterPro"/>
</dbReference>
<feature type="compositionally biased region" description="Low complexity" evidence="8">
    <location>
        <begin position="190"/>
        <end position="202"/>
    </location>
</feature>
<evidence type="ECO:0000259" key="9">
    <source>
        <dbReference type="PROSITE" id="PS50071"/>
    </source>
</evidence>
<keyword evidence="5 6" id="KW-0539">Nucleus</keyword>
<dbReference type="Pfam" id="PF00046">
    <property type="entry name" value="Homeodomain"/>
    <property type="match status" value="1"/>
</dbReference>
<evidence type="ECO:0000256" key="4">
    <source>
        <dbReference type="ARBA" id="ARBA00023155"/>
    </source>
</evidence>
<dbReference type="SMART" id="SM00389">
    <property type="entry name" value="HOX"/>
    <property type="match status" value="1"/>
</dbReference>
<evidence type="ECO:0000313" key="11">
    <source>
        <dbReference type="EMBL" id="CAF1371200.1"/>
    </source>
</evidence>
<evidence type="ECO:0000256" key="8">
    <source>
        <dbReference type="SAM" id="MobiDB-lite"/>
    </source>
</evidence>
<feature type="DNA-binding region" description="Homeobox" evidence="6">
    <location>
        <begin position="91"/>
        <end position="150"/>
    </location>
</feature>
<feature type="region of interest" description="Disordered" evidence="8">
    <location>
        <begin position="65"/>
        <end position="96"/>
    </location>
</feature>
<dbReference type="Proteomes" id="UP000663855">
    <property type="component" value="Unassembled WGS sequence"/>
</dbReference>
<comment type="caution">
    <text evidence="10">The sequence shown here is derived from an EMBL/GenBank/DDBJ whole genome shotgun (WGS) entry which is preliminary data.</text>
</comment>
<dbReference type="AlphaFoldDB" id="A0A814DHA5"/>
<keyword evidence="3 6" id="KW-0238">DNA-binding</keyword>
<dbReference type="InterPro" id="IPR050649">
    <property type="entry name" value="Paired_Homeobox_TFs"/>
</dbReference>
<dbReference type="Proteomes" id="UP000681967">
    <property type="component" value="Unassembled WGS sequence"/>
</dbReference>
<feature type="region of interest" description="Disordered" evidence="8">
    <location>
        <begin position="23"/>
        <end position="49"/>
    </location>
</feature>
<dbReference type="FunFam" id="1.10.10.60:FF:000102">
    <property type="entry name" value="Aristaless related homeobox"/>
    <property type="match status" value="1"/>
</dbReference>
<dbReference type="EMBL" id="CAJOBH010018998">
    <property type="protein sequence ID" value="CAF4209774.1"/>
    <property type="molecule type" value="Genomic_DNA"/>
</dbReference>
<dbReference type="SUPFAM" id="SSF46689">
    <property type="entry name" value="Homeodomain-like"/>
    <property type="match status" value="1"/>
</dbReference>
<evidence type="ECO:0000256" key="6">
    <source>
        <dbReference type="PROSITE-ProRule" id="PRU00108"/>
    </source>
</evidence>
<dbReference type="EMBL" id="CAJNOV010000016">
    <property type="protein sequence ID" value="CAF0955708.1"/>
    <property type="molecule type" value="Genomic_DNA"/>
</dbReference>
<dbReference type="PROSITE" id="PS00027">
    <property type="entry name" value="HOMEOBOX_1"/>
    <property type="match status" value="1"/>
</dbReference>
<feature type="compositionally biased region" description="Basic and acidic residues" evidence="8">
    <location>
        <begin position="70"/>
        <end position="88"/>
    </location>
</feature>
<comment type="subcellular location">
    <subcellularLocation>
        <location evidence="1 6 7">Nucleus</location>
    </subcellularLocation>
</comment>
<feature type="compositionally biased region" description="Basic and acidic residues" evidence="8">
    <location>
        <begin position="25"/>
        <end position="35"/>
    </location>
</feature>
<evidence type="ECO:0000256" key="3">
    <source>
        <dbReference type="ARBA" id="ARBA00023125"/>
    </source>
</evidence>
<organism evidence="10 13">
    <name type="scientific">Rotaria magnacalcarata</name>
    <dbReference type="NCBI Taxonomy" id="392030"/>
    <lineage>
        <taxon>Eukaryota</taxon>
        <taxon>Metazoa</taxon>
        <taxon>Spiralia</taxon>
        <taxon>Gnathifera</taxon>
        <taxon>Rotifera</taxon>
        <taxon>Eurotatoria</taxon>
        <taxon>Bdelloidea</taxon>
        <taxon>Philodinida</taxon>
        <taxon>Philodinidae</taxon>
        <taxon>Rotaria</taxon>
    </lineage>
</organism>
<evidence type="ECO:0000256" key="2">
    <source>
        <dbReference type="ARBA" id="ARBA00022473"/>
    </source>
</evidence>
<accession>A0A814DHA5</accession>
<dbReference type="GO" id="GO:0000977">
    <property type="term" value="F:RNA polymerase II transcription regulatory region sequence-specific DNA binding"/>
    <property type="evidence" value="ECO:0007669"/>
    <property type="project" value="TreeGrafter"/>
</dbReference>
<protein>
    <recommendedName>
        <fullName evidence="9">Homeobox domain-containing protein</fullName>
    </recommendedName>
</protein>
<keyword evidence="4 6" id="KW-0371">Homeobox</keyword>
<feature type="compositionally biased region" description="Low complexity" evidence="8">
    <location>
        <begin position="248"/>
        <end position="258"/>
    </location>
</feature>
<evidence type="ECO:0000313" key="13">
    <source>
        <dbReference type="Proteomes" id="UP000663855"/>
    </source>
</evidence>
<evidence type="ECO:0000256" key="7">
    <source>
        <dbReference type="RuleBase" id="RU000682"/>
    </source>
</evidence>
<dbReference type="InterPro" id="IPR017970">
    <property type="entry name" value="Homeobox_CS"/>
</dbReference>
<feature type="region of interest" description="Disordered" evidence="8">
    <location>
        <begin position="247"/>
        <end position="291"/>
    </location>
</feature>
<dbReference type="GO" id="GO:0005634">
    <property type="term" value="C:nucleus"/>
    <property type="evidence" value="ECO:0007669"/>
    <property type="project" value="UniProtKB-SubCell"/>
</dbReference>